<dbReference type="Proteomes" id="UP000238081">
    <property type="component" value="Unassembled WGS sequence"/>
</dbReference>
<gene>
    <name evidence="3" type="ORF">AWN73_17830</name>
    <name evidence="2" type="ORF">CBU02nite_12070</name>
</gene>
<feature type="domain" description="Nudix hydrolase" evidence="1">
    <location>
        <begin position="279"/>
        <end position="404"/>
    </location>
</feature>
<dbReference type="InterPro" id="IPR006439">
    <property type="entry name" value="HAD-SF_hydro_IA"/>
</dbReference>
<dbReference type="InterPro" id="IPR050155">
    <property type="entry name" value="HAD-like_hydrolase_sf"/>
</dbReference>
<dbReference type="CDD" id="cd18889">
    <property type="entry name" value="NUDIX_ADPRase"/>
    <property type="match status" value="1"/>
</dbReference>
<sequence>MTYKHIVFDIDGTLIDTEYAILHSLQKTLEVTLNKKIEISKLTFALGIPGENALEKLGVDNISATLELWIENMNEFSDRINIFSGIDDVLKALTSSGYKLGIVTSKTKDEFIQDFYKLEINNYFDIVVCADDTEKHKPFPDPLIKYMELSRVEKHEILYIGDTEYDMNCARLSKIDFALAGWGVHTNKHIQATYYLKEPTDIFTILFSKRNKKNLSDWLKWAMELQFIGQVGLTYSKDNFDIERFQRIREISAEILSNYTDYGVEKINDIFCNETGFQTPKIDTRAAIFNNDKILLVKELDGKWSLPGGWVDVNQSIYSNIIKEVKEEAGLNVIPKKIIAAQDRNKHNYPVYAYGICKVFILCENNGGKFETNIETTESEYFSMDNLPDLALEKNTVEQIKMCFASNNSDKWEALFD</sequence>
<accession>A0A2S7F7H7</accession>
<evidence type="ECO:0000313" key="5">
    <source>
        <dbReference type="Proteomes" id="UP000321089"/>
    </source>
</evidence>
<dbReference type="GO" id="GO:0008967">
    <property type="term" value="F:phosphoglycolate phosphatase activity"/>
    <property type="evidence" value="ECO:0007669"/>
    <property type="project" value="TreeGrafter"/>
</dbReference>
<dbReference type="Gene3D" id="3.40.50.1000">
    <property type="entry name" value="HAD superfamily/HAD-like"/>
    <property type="match status" value="1"/>
</dbReference>
<dbReference type="InterPro" id="IPR015797">
    <property type="entry name" value="NUDIX_hydrolase-like_dom_sf"/>
</dbReference>
<dbReference type="PANTHER" id="PTHR43434:SF26">
    <property type="entry name" value="PYROPHOSPHATASE PPAX"/>
    <property type="match status" value="1"/>
</dbReference>
<dbReference type="InterPro" id="IPR023198">
    <property type="entry name" value="PGP-like_dom2"/>
</dbReference>
<dbReference type="PANTHER" id="PTHR43434">
    <property type="entry name" value="PHOSPHOGLYCOLATE PHOSPHATASE"/>
    <property type="match status" value="1"/>
</dbReference>
<evidence type="ECO:0000313" key="3">
    <source>
        <dbReference type="EMBL" id="PPV12846.1"/>
    </source>
</evidence>
<dbReference type="GO" id="GO:0005829">
    <property type="term" value="C:cytosol"/>
    <property type="evidence" value="ECO:0007669"/>
    <property type="project" value="TreeGrafter"/>
</dbReference>
<dbReference type="InterPro" id="IPR023214">
    <property type="entry name" value="HAD_sf"/>
</dbReference>
<organism evidence="3 4">
    <name type="scientific">Clostridium butyricum</name>
    <dbReference type="NCBI Taxonomy" id="1492"/>
    <lineage>
        <taxon>Bacteria</taxon>
        <taxon>Bacillati</taxon>
        <taxon>Bacillota</taxon>
        <taxon>Clostridia</taxon>
        <taxon>Eubacteriales</taxon>
        <taxon>Clostridiaceae</taxon>
        <taxon>Clostridium</taxon>
    </lineage>
</organism>
<evidence type="ECO:0000259" key="1">
    <source>
        <dbReference type="PROSITE" id="PS51462"/>
    </source>
</evidence>
<dbReference type="Proteomes" id="UP000321089">
    <property type="component" value="Unassembled WGS sequence"/>
</dbReference>
<reference evidence="3 4" key="1">
    <citation type="submission" date="2016-01" db="EMBL/GenBank/DDBJ databases">
        <title>Characterization of the Clostridium difficile lineages that are prevalent in Hong Kong and China.</title>
        <authorList>
            <person name="Kwok J.S.-L."/>
            <person name="Lam W.-Y."/>
            <person name="Ip M."/>
            <person name="Chan T.-F."/>
            <person name="Hawkey P.M."/>
            <person name="Tsui S.K.-W."/>
        </authorList>
    </citation>
    <scope>NUCLEOTIDE SEQUENCE [LARGE SCALE GENOMIC DNA]</scope>
    <source>
        <strain evidence="3 4">300064</strain>
    </source>
</reference>
<dbReference type="InterPro" id="IPR000086">
    <property type="entry name" value="NUDIX_hydrolase_dom"/>
</dbReference>
<proteinExistence type="predicted"/>
<protein>
    <submittedName>
        <fullName evidence="3">Phosphohydrolase</fullName>
    </submittedName>
</protein>
<dbReference type="EMBL" id="BKBC01000011">
    <property type="protein sequence ID" value="GEQ20701.1"/>
    <property type="molecule type" value="Genomic_DNA"/>
</dbReference>
<dbReference type="Pfam" id="PF12535">
    <property type="entry name" value="Nudix_N"/>
    <property type="match status" value="1"/>
</dbReference>
<reference evidence="2 5" key="2">
    <citation type="submission" date="2019-07" db="EMBL/GenBank/DDBJ databases">
        <title>Whole genome shotgun sequence of Clostridium butyricum NBRC 3858.</title>
        <authorList>
            <person name="Hosoyama A."/>
            <person name="Uohara A."/>
            <person name="Ohji S."/>
            <person name="Ichikawa N."/>
        </authorList>
    </citation>
    <scope>NUCLEOTIDE SEQUENCE [LARGE SCALE GENOMIC DNA]</scope>
    <source>
        <strain evidence="2 5">NBRC 3858</strain>
    </source>
</reference>
<dbReference type="SFLD" id="SFLDG01129">
    <property type="entry name" value="C1.5:_HAD__Beta-PGM__Phosphata"/>
    <property type="match status" value="1"/>
</dbReference>
<dbReference type="SUPFAM" id="SSF56784">
    <property type="entry name" value="HAD-like"/>
    <property type="match status" value="1"/>
</dbReference>
<dbReference type="NCBIfam" id="TIGR01549">
    <property type="entry name" value="HAD-SF-IA-v1"/>
    <property type="match status" value="1"/>
</dbReference>
<dbReference type="AlphaFoldDB" id="A0A2S7F7H7"/>
<dbReference type="EMBL" id="LRDH01000132">
    <property type="protein sequence ID" value="PPV12846.1"/>
    <property type="molecule type" value="Genomic_DNA"/>
</dbReference>
<name>A0A2S7F7H7_CLOBU</name>
<dbReference type="RefSeq" id="WP_024040507.1">
    <property type="nucleotide sequence ID" value="NZ_BKBC01000011.1"/>
</dbReference>
<dbReference type="Gene3D" id="1.10.150.240">
    <property type="entry name" value="Putative phosphatase, domain 2"/>
    <property type="match status" value="1"/>
</dbReference>
<dbReference type="InterPro" id="IPR036412">
    <property type="entry name" value="HAD-like_sf"/>
</dbReference>
<dbReference type="Gene3D" id="6.10.250.1120">
    <property type="match status" value="1"/>
</dbReference>
<dbReference type="InterPro" id="IPR041492">
    <property type="entry name" value="HAD_2"/>
</dbReference>
<evidence type="ECO:0000313" key="2">
    <source>
        <dbReference type="EMBL" id="GEQ20701.1"/>
    </source>
</evidence>
<dbReference type="SFLD" id="SFLDS00003">
    <property type="entry name" value="Haloacid_Dehalogenase"/>
    <property type="match status" value="1"/>
</dbReference>
<dbReference type="SUPFAM" id="SSF55811">
    <property type="entry name" value="Nudix"/>
    <property type="match status" value="1"/>
</dbReference>
<dbReference type="GO" id="GO:0006281">
    <property type="term" value="P:DNA repair"/>
    <property type="evidence" value="ECO:0007669"/>
    <property type="project" value="TreeGrafter"/>
</dbReference>
<keyword evidence="3" id="KW-0378">Hydrolase</keyword>
<dbReference type="Gene3D" id="3.90.79.10">
    <property type="entry name" value="Nucleoside Triphosphate Pyrophosphohydrolase"/>
    <property type="match status" value="1"/>
</dbReference>
<dbReference type="InterPro" id="IPR059176">
    <property type="entry name" value="UDP-X_N"/>
</dbReference>
<comment type="caution">
    <text evidence="3">The sequence shown here is derived from an EMBL/GenBank/DDBJ whole genome shotgun (WGS) entry which is preliminary data.</text>
</comment>
<dbReference type="Pfam" id="PF13419">
    <property type="entry name" value="HAD_2"/>
    <property type="match status" value="1"/>
</dbReference>
<dbReference type="Pfam" id="PF00293">
    <property type="entry name" value="NUDIX"/>
    <property type="match status" value="1"/>
</dbReference>
<evidence type="ECO:0000313" key="4">
    <source>
        <dbReference type="Proteomes" id="UP000238081"/>
    </source>
</evidence>
<dbReference type="PROSITE" id="PS51462">
    <property type="entry name" value="NUDIX"/>
    <property type="match status" value="1"/>
</dbReference>